<feature type="transmembrane region" description="Helical" evidence="6">
    <location>
        <begin position="29"/>
        <end position="49"/>
    </location>
</feature>
<feature type="transmembrane region" description="Helical" evidence="6">
    <location>
        <begin position="321"/>
        <end position="341"/>
    </location>
</feature>
<comment type="caution">
    <text evidence="8">The sequence shown here is derived from an EMBL/GenBank/DDBJ whole genome shotgun (WGS) entry which is preliminary data.</text>
</comment>
<accession>A0A1S2NGI1</accession>
<feature type="transmembrane region" description="Helical" evidence="6">
    <location>
        <begin position="177"/>
        <end position="195"/>
    </location>
</feature>
<comment type="subcellular location">
    <subcellularLocation>
        <location evidence="1">Membrane</location>
        <topology evidence="1">Multi-pass membrane protein</topology>
    </subcellularLocation>
</comment>
<evidence type="ECO:0000256" key="2">
    <source>
        <dbReference type="ARBA" id="ARBA00022448"/>
    </source>
</evidence>
<dbReference type="Pfam" id="PF03600">
    <property type="entry name" value="CitMHS"/>
    <property type="match status" value="1"/>
</dbReference>
<dbReference type="InterPro" id="IPR004680">
    <property type="entry name" value="Cit_transptr-like_dom"/>
</dbReference>
<feature type="transmembrane region" description="Helical" evidence="6">
    <location>
        <begin position="238"/>
        <end position="257"/>
    </location>
</feature>
<evidence type="ECO:0000256" key="5">
    <source>
        <dbReference type="ARBA" id="ARBA00023136"/>
    </source>
</evidence>
<feature type="transmembrane region" description="Helical" evidence="6">
    <location>
        <begin position="291"/>
        <end position="309"/>
    </location>
</feature>
<evidence type="ECO:0000259" key="7">
    <source>
        <dbReference type="Pfam" id="PF03600"/>
    </source>
</evidence>
<feature type="transmembrane region" description="Helical" evidence="6">
    <location>
        <begin position="138"/>
        <end position="157"/>
    </location>
</feature>
<reference evidence="8 9" key="1">
    <citation type="submission" date="2014-10" db="EMBL/GenBank/DDBJ databases">
        <authorList>
            <person name="Seo M.-J."/>
            <person name="Seok Y.J."/>
            <person name="Cha I.-T."/>
        </authorList>
    </citation>
    <scope>NUCLEOTIDE SEQUENCE [LARGE SCALE GENOMIC DNA]</scope>
    <source>
        <strain evidence="8 9">NEU</strain>
    </source>
</reference>
<gene>
    <name evidence="8" type="ORF">LO55_2561</name>
</gene>
<dbReference type="PANTHER" id="PTHR30354">
    <property type="entry name" value="GNT FAMILY GLUCONATE TRANSPORTER"/>
    <property type="match status" value="1"/>
</dbReference>
<organism evidence="8 9">
    <name type="scientific">Massilia timonae</name>
    <dbReference type="NCBI Taxonomy" id="47229"/>
    <lineage>
        <taxon>Bacteria</taxon>
        <taxon>Pseudomonadati</taxon>
        <taxon>Pseudomonadota</taxon>
        <taxon>Betaproteobacteria</taxon>
        <taxon>Burkholderiales</taxon>
        <taxon>Oxalobacteraceae</taxon>
        <taxon>Telluria group</taxon>
        <taxon>Massilia</taxon>
    </lineage>
</organism>
<dbReference type="InterPro" id="IPR014738">
    <property type="entry name" value="Citrate_transporter"/>
</dbReference>
<proteinExistence type="predicted"/>
<keyword evidence="5 6" id="KW-0472">Membrane</keyword>
<keyword evidence="3 6" id="KW-0812">Transmembrane</keyword>
<evidence type="ECO:0000256" key="1">
    <source>
        <dbReference type="ARBA" id="ARBA00004141"/>
    </source>
</evidence>
<dbReference type="InterPro" id="IPR003474">
    <property type="entry name" value="Glcn_transporter"/>
</dbReference>
<dbReference type="Proteomes" id="UP000180246">
    <property type="component" value="Unassembled WGS sequence"/>
</dbReference>
<evidence type="ECO:0000313" key="9">
    <source>
        <dbReference type="Proteomes" id="UP000180246"/>
    </source>
</evidence>
<evidence type="ECO:0000256" key="6">
    <source>
        <dbReference type="SAM" id="Phobius"/>
    </source>
</evidence>
<feature type="transmembrane region" description="Helical" evidence="6">
    <location>
        <begin position="353"/>
        <end position="371"/>
    </location>
</feature>
<feature type="domain" description="Citrate transporter-like" evidence="7">
    <location>
        <begin position="14"/>
        <end position="383"/>
    </location>
</feature>
<sequence>MLAFLGFVTIFALLFVILGRKMSALVALIAIPVLTALAGGFGPQVGTFITDGIRAIAPIAGMLVFAILFFGVLTDAGMLDPIVNGVLKIVGTHPARITLGTAVLAAIVHLDGSGAVTFLVVVPAMLPLYIKLQMDKRILACIVAMAAGVANALPWGGPTLRASAALHIPMSELYLPMVPVQIAGMLFVFACAWLMGMREQRRLGLAGAMLAGASAGAASHHVHEIDEEQLKLRRPRRFIVNVLLVIVVLATMITNTLDPVACFMLGTVLALLINYPDVAEQRKRVDAHAKAALMMASLLFAAGVFTGIMKGTGMLTAMAQLLAASIPASLASHLPFVTGLASMPLSLIFDPDSFYFGVLPVLAEAGAALGVPPVQLAQASLMGQMTTGFPVSPLTPATFLLVGLVGIDLGEHQRFTIPYLFATTVFMTCVAVLVGLFPF</sequence>
<feature type="transmembrane region" description="Helical" evidence="6">
    <location>
        <begin position="417"/>
        <end position="437"/>
    </location>
</feature>
<dbReference type="NCBIfam" id="TIGR00784">
    <property type="entry name" value="citMHS"/>
    <property type="match status" value="1"/>
</dbReference>
<name>A0A1S2NGI1_9BURK</name>
<protein>
    <submittedName>
        <fullName evidence="8">Citrate transporter family protein</fullName>
    </submittedName>
</protein>
<dbReference type="PANTHER" id="PTHR30354:SF26">
    <property type="entry name" value="TRANSPORTER, PUTATIVE-RELATED"/>
    <property type="match status" value="1"/>
</dbReference>
<evidence type="ECO:0000313" key="8">
    <source>
        <dbReference type="EMBL" id="OIJ44201.1"/>
    </source>
</evidence>
<dbReference type="GO" id="GO:0005886">
    <property type="term" value="C:plasma membrane"/>
    <property type="evidence" value="ECO:0007669"/>
    <property type="project" value="TreeGrafter"/>
</dbReference>
<feature type="transmembrane region" description="Helical" evidence="6">
    <location>
        <begin position="56"/>
        <end position="79"/>
    </location>
</feature>
<feature type="transmembrane region" description="Helical" evidence="6">
    <location>
        <begin position="391"/>
        <end position="410"/>
    </location>
</feature>
<dbReference type="AlphaFoldDB" id="A0A1S2NGI1"/>
<dbReference type="GO" id="GO:0015128">
    <property type="term" value="F:gluconate transmembrane transporter activity"/>
    <property type="evidence" value="ECO:0007669"/>
    <property type="project" value="InterPro"/>
</dbReference>
<dbReference type="GO" id="GO:0015137">
    <property type="term" value="F:citrate transmembrane transporter activity"/>
    <property type="evidence" value="ECO:0007669"/>
    <property type="project" value="InterPro"/>
</dbReference>
<dbReference type="EMBL" id="JRYB01000001">
    <property type="protein sequence ID" value="OIJ44201.1"/>
    <property type="molecule type" value="Genomic_DNA"/>
</dbReference>
<feature type="transmembrane region" description="Helical" evidence="6">
    <location>
        <begin position="99"/>
        <end position="126"/>
    </location>
</feature>
<keyword evidence="4 6" id="KW-1133">Transmembrane helix</keyword>
<evidence type="ECO:0000256" key="3">
    <source>
        <dbReference type="ARBA" id="ARBA00022692"/>
    </source>
</evidence>
<evidence type="ECO:0000256" key="4">
    <source>
        <dbReference type="ARBA" id="ARBA00022989"/>
    </source>
</evidence>
<keyword evidence="2" id="KW-0813">Transport</keyword>